<dbReference type="CDD" id="cd06587">
    <property type="entry name" value="VOC"/>
    <property type="match status" value="1"/>
</dbReference>
<evidence type="ECO:0000313" key="1">
    <source>
        <dbReference type="EMBL" id="GAA4454262.1"/>
    </source>
</evidence>
<protein>
    <recommendedName>
        <fullName evidence="3">Glyoxalase-like domain protein</fullName>
    </recommendedName>
</protein>
<sequence>MEPSLFMNIDKILAHISCSDLAQSSDWYSRLFGRQHDVSPMDTLHEWHHGQNTGLQLFLNAKAAGKSTVTLVVSDLDANRQLFVDHQLEPGEIEEGDSARFVRLYDPDGNLVVIAQPKQN</sequence>
<reference evidence="2" key="1">
    <citation type="journal article" date="2019" name="Int. J. Syst. Evol. Microbiol.">
        <title>The Global Catalogue of Microorganisms (GCM) 10K type strain sequencing project: providing services to taxonomists for standard genome sequencing and annotation.</title>
        <authorList>
            <consortium name="The Broad Institute Genomics Platform"/>
            <consortium name="The Broad Institute Genome Sequencing Center for Infectious Disease"/>
            <person name="Wu L."/>
            <person name="Ma J."/>
        </authorList>
    </citation>
    <scope>NUCLEOTIDE SEQUENCE [LARGE SCALE GENOMIC DNA]</scope>
    <source>
        <strain evidence="2">JCM 17759</strain>
    </source>
</reference>
<evidence type="ECO:0000313" key="2">
    <source>
        <dbReference type="Proteomes" id="UP001500840"/>
    </source>
</evidence>
<dbReference type="Gene3D" id="3.10.180.10">
    <property type="entry name" value="2,3-Dihydroxybiphenyl 1,2-Dioxygenase, domain 1"/>
    <property type="match status" value="1"/>
</dbReference>
<proteinExistence type="predicted"/>
<evidence type="ECO:0008006" key="3">
    <source>
        <dbReference type="Google" id="ProtNLM"/>
    </source>
</evidence>
<organism evidence="1 2">
    <name type="scientific">Novipirellula rosea</name>
    <dbReference type="NCBI Taxonomy" id="1031540"/>
    <lineage>
        <taxon>Bacteria</taxon>
        <taxon>Pseudomonadati</taxon>
        <taxon>Planctomycetota</taxon>
        <taxon>Planctomycetia</taxon>
        <taxon>Pirellulales</taxon>
        <taxon>Pirellulaceae</taxon>
        <taxon>Novipirellula</taxon>
    </lineage>
</organism>
<dbReference type="Proteomes" id="UP001500840">
    <property type="component" value="Unassembled WGS sequence"/>
</dbReference>
<dbReference type="EMBL" id="BAABGA010000035">
    <property type="protein sequence ID" value="GAA4454262.1"/>
    <property type="molecule type" value="Genomic_DNA"/>
</dbReference>
<dbReference type="InterPro" id="IPR029068">
    <property type="entry name" value="Glyas_Bleomycin-R_OHBP_Dase"/>
</dbReference>
<gene>
    <name evidence="1" type="ORF">GCM10023156_26430</name>
</gene>
<keyword evidence="2" id="KW-1185">Reference proteome</keyword>
<accession>A0ABP8MRP1</accession>
<name>A0ABP8MRP1_9BACT</name>
<dbReference type="SUPFAM" id="SSF54593">
    <property type="entry name" value="Glyoxalase/Bleomycin resistance protein/Dihydroxybiphenyl dioxygenase"/>
    <property type="match status" value="1"/>
</dbReference>
<comment type="caution">
    <text evidence="1">The sequence shown here is derived from an EMBL/GenBank/DDBJ whole genome shotgun (WGS) entry which is preliminary data.</text>
</comment>